<dbReference type="Proteomes" id="UP000624404">
    <property type="component" value="Unassembled WGS sequence"/>
</dbReference>
<gene>
    <name evidence="2" type="ORF">SCLTRI_LOCUS197</name>
</gene>
<organism evidence="2 3">
    <name type="scientific">Sclerotinia trifoliorum</name>
    <dbReference type="NCBI Taxonomy" id="28548"/>
    <lineage>
        <taxon>Eukaryota</taxon>
        <taxon>Fungi</taxon>
        <taxon>Dikarya</taxon>
        <taxon>Ascomycota</taxon>
        <taxon>Pezizomycotina</taxon>
        <taxon>Leotiomycetes</taxon>
        <taxon>Helotiales</taxon>
        <taxon>Sclerotiniaceae</taxon>
        <taxon>Sclerotinia</taxon>
    </lineage>
</organism>
<name>A0A8H2VLG2_9HELO</name>
<keyword evidence="3" id="KW-1185">Reference proteome</keyword>
<dbReference type="AlphaFoldDB" id="A0A8H2VLG2"/>
<feature type="transmembrane region" description="Helical" evidence="1">
    <location>
        <begin position="145"/>
        <end position="170"/>
    </location>
</feature>
<keyword evidence="1" id="KW-1133">Transmembrane helix</keyword>
<reference evidence="2" key="1">
    <citation type="submission" date="2020-10" db="EMBL/GenBank/DDBJ databases">
        <authorList>
            <person name="Kusch S."/>
        </authorList>
    </citation>
    <scope>NUCLEOTIDE SEQUENCE</scope>
    <source>
        <strain evidence="2">SwB9</strain>
    </source>
</reference>
<evidence type="ECO:0000313" key="3">
    <source>
        <dbReference type="Proteomes" id="UP000624404"/>
    </source>
</evidence>
<keyword evidence="1" id="KW-0472">Membrane</keyword>
<comment type="caution">
    <text evidence="2">The sequence shown here is derived from an EMBL/GenBank/DDBJ whole genome shotgun (WGS) entry which is preliminary data.</text>
</comment>
<protein>
    <submittedName>
        <fullName evidence="2">Cf32f8ca-ce66-47b0-9032-19b3ee882acc</fullName>
    </submittedName>
</protein>
<proteinExistence type="predicted"/>
<accession>A0A8H2VLG2</accession>
<dbReference type="EMBL" id="CAJHIA010000002">
    <property type="protein sequence ID" value="CAD6439403.1"/>
    <property type="molecule type" value="Genomic_DNA"/>
</dbReference>
<sequence length="307" mass="32782">MRGGGVALKALQWFLRGVEFCCAAIILGIFAYFLAKLSTNNLPISDHIKAVEGISGAGFVYTAIGLSLLCCLAGFIFFSIIAIILDFCFTGAFSYIAWATRGGRSCTGSVVTPLGNGIVDTNDRTSGVGAGRNTSLPSLRDSCRLNTACFAVAIVAAVFFFISLFVEIALIKHHKKEKAFGPSPNNGYTAGRSRRKFWQRQPARDGEYMAGGIVSEKPDSLPVHSSPNDVRNSYATDTTMMARSHEGYGSQTGYGHSPVSPVTATHGQQINGVDYRTSSPYTVPNAAEMPADGYGGAHQYRTGNGNF</sequence>
<feature type="transmembrane region" description="Helical" evidence="1">
    <location>
        <begin position="13"/>
        <end position="35"/>
    </location>
</feature>
<evidence type="ECO:0000313" key="2">
    <source>
        <dbReference type="EMBL" id="CAD6439403.1"/>
    </source>
</evidence>
<keyword evidence="1" id="KW-0812">Transmembrane</keyword>
<evidence type="ECO:0000256" key="1">
    <source>
        <dbReference type="SAM" id="Phobius"/>
    </source>
</evidence>
<dbReference type="OrthoDB" id="5342507at2759"/>
<feature type="transmembrane region" description="Helical" evidence="1">
    <location>
        <begin position="56"/>
        <end position="85"/>
    </location>
</feature>